<dbReference type="SUPFAM" id="SSF52799">
    <property type="entry name" value="(Phosphotyrosine protein) phosphatases II"/>
    <property type="match status" value="1"/>
</dbReference>
<dbReference type="PANTHER" id="PTHR33332">
    <property type="entry name" value="REVERSE TRANSCRIPTASE DOMAIN-CONTAINING PROTEIN"/>
    <property type="match status" value="1"/>
</dbReference>
<dbReference type="Proteomes" id="UP000230750">
    <property type="component" value="Unassembled WGS sequence"/>
</dbReference>
<evidence type="ECO:0000259" key="2">
    <source>
        <dbReference type="PROSITE" id="PS50878"/>
    </source>
</evidence>
<dbReference type="Pfam" id="PF00078">
    <property type="entry name" value="RVT_1"/>
    <property type="match status" value="1"/>
</dbReference>
<name>A0A2G8LB10_STIJA</name>
<dbReference type="SUPFAM" id="SSF56672">
    <property type="entry name" value="DNA/RNA polymerases"/>
    <property type="match status" value="1"/>
</dbReference>
<feature type="domain" description="Tyrosine-protein phosphatase" evidence="1">
    <location>
        <begin position="792"/>
        <end position="850"/>
    </location>
</feature>
<dbReference type="InterPro" id="IPR043502">
    <property type="entry name" value="DNA/RNA_pol_sf"/>
</dbReference>
<evidence type="ECO:0000259" key="1">
    <source>
        <dbReference type="PROSITE" id="PS50055"/>
    </source>
</evidence>
<evidence type="ECO:0000313" key="3">
    <source>
        <dbReference type="EMBL" id="PIK57350.1"/>
    </source>
</evidence>
<feature type="domain" description="Reverse transcriptase" evidence="2">
    <location>
        <begin position="319"/>
        <end position="598"/>
    </location>
</feature>
<dbReference type="AlphaFoldDB" id="A0A2G8LB10"/>
<dbReference type="InterPro" id="IPR000477">
    <property type="entry name" value="RT_dom"/>
</dbReference>
<dbReference type="GO" id="GO:0004725">
    <property type="term" value="F:protein tyrosine phosphatase activity"/>
    <property type="evidence" value="ECO:0007669"/>
    <property type="project" value="InterPro"/>
</dbReference>
<keyword evidence="4" id="KW-1185">Reference proteome</keyword>
<evidence type="ECO:0000313" key="4">
    <source>
        <dbReference type="Proteomes" id="UP000230750"/>
    </source>
</evidence>
<dbReference type="PROSITE" id="PS50055">
    <property type="entry name" value="TYR_PHOSPHATASE_PTP"/>
    <property type="match status" value="1"/>
</dbReference>
<dbReference type="InterPro" id="IPR000242">
    <property type="entry name" value="PTP_cat"/>
</dbReference>
<sequence length="861" mass="96968">MGFTDPGVVAVKGLGIAELLNGDLCGTTTTVSIVNFSDISRQKPGSEAFINLLNALSLNQLVSGPTHISGNTLDLILVRENSDFSVTNIRTDFSLSDHRFILATLSTSRPVLVRKQIQFRKLNSIDRERFRSDLSYEMDGMMALDSLDDLVTAYKIRTERVLNDHAPVISKNHDSFRSFRNEYKNHVEALKSTFIRRKIESCGNDTRQLFATVANITGSTKTNPLPEGVSDDQLAGDFATYFYNKVDVIRNELEHHPIFIPPEMSVPPFASFSTIDVSTATALIRNAKPTTCQLDPLPSSLVKEHHDIFAPIFCKIINTSLSTGNFHPDWKQAIVKPLLKKTNLDHIKKNYRPVSNLSFLSKIVEKASLISFTEHIENHGLLPPYQSAYRANHSTETLLLKLYNDIMCNMERQLLTPFAAMDLSAAFDTVNHQLLLDILKKCFGVHGVAREWVSSYLSERQFAVCINKSLSTPMKVNFSVPQGSINGPVYFTCYTSTMNTCISDDQFLIGYADDHSIYSSFKPGDVSSEFESIRGLSSTLENVKLWMQFNRLKMNDEKSEFIVFGSNHQLPKCNTDVLSIGDTPVRRTHSVKLLGVYLDETLNLKHHISMKARASALAMFNLKKIRKYLDKSTCLKIANAMIFSHMDYCNGLFINLPASTLHPLQRIQNYTAKIILGRSKYDSASAALKELHILPVNVRAEYKILLLVYKCIHNSAPAYLSELLEIKTPGHSTRSSKGILLKVPFTRRKCFAGRSFSVTGPRLWNALPVDTRNSKTIRTFKAALKTHLFKKSNGVGLSAVYVTVISELERIEKEGAVDVFQNLHRLRKQCPHAVQTQDEYLLCYELLRDHLNNPEEYAVVF</sequence>
<dbReference type="PROSITE" id="PS50878">
    <property type="entry name" value="RT_POL"/>
    <property type="match status" value="1"/>
</dbReference>
<gene>
    <name evidence="3" type="ORF">BSL78_05739</name>
</gene>
<protein>
    <recommendedName>
        <fullName evidence="5">Reverse transcriptase domain-containing protein</fullName>
    </recommendedName>
</protein>
<dbReference type="STRING" id="307972.A0A2G8LB10"/>
<dbReference type="EMBL" id="MRZV01000145">
    <property type="protein sequence ID" value="PIK57350.1"/>
    <property type="molecule type" value="Genomic_DNA"/>
</dbReference>
<comment type="caution">
    <text evidence="3">The sequence shown here is derived from an EMBL/GenBank/DDBJ whole genome shotgun (WGS) entry which is preliminary data.</text>
</comment>
<dbReference type="InterPro" id="IPR029021">
    <property type="entry name" value="Prot-tyrosine_phosphatase-like"/>
</dbReference>
<reference evidence="3 4" key="1">
    <citation type="journal article" date="2017" name="PLoS Biol.">
        <title>The sea cucumber genome provides insights into morphological evolution and visceral regeneration.</title>
        <authorList>
            <person name="Zhang X."/>
            <person name="Sun L."/>
            <person name="Yuan J."/>
            <person name="Sun Y."/>
            <person name="Gao Y."/>
            <person name="Zhang L."/>
            <person name="Li S."/>
            <person name="Dai H."/>
            <person name="Hamel J.F."/>
            <person name="Liu C."/>
            <person name="Yu Y."/>
            <person name="Liu S."/>
            <person name="Lin W."/>
            <person name="Guo K."/>
            <person name="Jin S."/>
            <person name="Xu P."/>
            <person name="Storey K.B."/>
            <person name="Huan P."/>
            <person name="Zhang T."/>
            <person name="Zhou Y."/>
            <person name="Zhang J."/>
            <person name="Lin C."/>
            <person name="Li X."/>
            <person name="Xing L."/>
            <person name="Huo D."/>
            <person name="Sun M."/>
            <person name="Wang L."/>
            <person name="Mercier A."/>
            <person name="Li F."/>
            <person name="Yang H."/>
            <person name="Xiang J."/>
        </authorList>
    </citation>
    <scope>NUCLEOTIDE SEQUENCE [LARGE SCALE GENOMIC DNA]</scope>
    <source>
        <strain evidence="3">Shaxun</strain>
        <tissue evidence="3">Muscle</tissue>
    </source>
</reference>
<dbReference type="OrthoDB" id="10066052at2759"/>
<organism evidence="3 4">
    <name type="scientific">Stichopus japonicus</name>
    <name type="common">Sea cucumber</name>
    <dbReference type="NCBI Taxonomy" id="307972"/>
    <lineage>
        <taxon>Eukaryota</taxon>
        <taxon>Metazoa</taxon>
        <taxon>Echinodermata</taxon>
        <taxon>Eleutherozoa</taxon>
        <taxon>Echinozoa</taxon>
        <taxon>Holothuroidea</taxon>
        <taxon>Aspidochirotacea</taxon>
        <taxon>Aspidochirotida</taxon>
        <taxon>Stichopodidae</taxon>
        <taxon>Apostichopus</taxon>
    </lineage>
</organism>
<evidence type="ECO:0008006" key="5">
    <source>
        <dbReference type="Google" id="ProtNLM"/>
    </source>
</evidence>
<dbReference type="Gene3D" id="3.90.190.10">
    <property type="entry name" value="Protein tyrosine phosphatase superfamily"/>
    <property type="match status" value="1"/>
</dbReference>
<dbReference type="Pfam" id="PF00102">
    <property type="entry name" value="Y_phosphatase"/>
    <property type="match status" value="1"/>
</dbReference>
<accession>A0A2G8LB10</accession>
<proteinExistence type="predicted"/>